<dbReference type="PRINTS" id="PR00080">
    <property type="entry name" value="SDRFAMILY"/>
</dbReference>
<accession>A0A9P8UH41</accession>
<dbReference type="GO" id="GO:0016020">
    <property type="term" value="C:membrane"/>
    <property type="evidence" value="ECO:0007669"/>
    <property type="project" value="UniProtKB-SubCell"/>
</dbReference>
<dbReference type="GO" id="GO:0052650">
    <property type="term" value="F:all-trans-retinol dehydrogenase (NADP+) activity"/>
    <property type="evidence" value="ECO:0007669"/>
    <property type="project" value="UniProtKB-ARBA"/>
</dbReference>
<evidence type="ECO:0000256" key="1">
    <source>
        <dbReference type="ARBA" id="ARBA00004141"/>
    </source>
</evidence>
<evidence type="ECO:0000256" key="6">
    <source>
        <dbReference type="ARBA" id="ARBA00023002"/>
    </source>
</evidence>
<evidence type="ECO:0000256" key="11">
    <source>
        <dbReference type="ARBA" id="ARBA00082544"/>
    </source>
</evidence>
<dbReference type="PRINTS" id="PR00081">
    <property type="entry name" value="GDHRDH"/>
</dbReference>
<keyword evidence="3" id="KW-0812">Transmembrane</keyword>
<dbReference type="GeneID" id="70125214"/>
<keyword evidence="8" id="KW-0472">Membrane</keyword>
<reference evidence="13" key="1">
    <citation type="journal article" date="2021" name="Nat. Commun.">
        <title>Genetic determinants of endophytism in the Arabidopsis root mycobiome.</title>
        <authorList>
            <person name="Mesny F."/>
            <person name="Miyauchi S."/>
            <person name="Thiergart T."/>
            <person name="Pickel B."/>
            <person name="Atanasova L."/>
            <person name="Karlsson M."/>
            <person name="Huettel B."/>
            <person name="Barry K.W."/>
            <person name="Haridas S."/>
            <person name="Chen C."/>
            <person name="Bauer D."/>
            <person name="Andreopoulos W."/>
            <person name="Pangilinan J."/>
            <person name="LaButti K."/>
            <person name="Riley R."/>
            <person name="Lipzen A."/>
            <person name="Clum A."/>
            <person name="Drula E."/>
            <person name="Henrissat B."/>
            <person name="Kohler A."/>
            <person name="Grigoriev I.V."/>
            <person name="Martin F.M."/>
            <person name="Hacquard S."/>
        </authorList>
    </citation>
    <scope>NUCLEOTIDE SEQUENCE</scope>
    <source>
        <strain evidence="13">MPI-SDFR-AT-0073</strain>
    </source>
</reference>
<evidence type="ECO:0000256" key="7">
    <source>
        <dbReference type="ARBA" id="ARBA00023098"/>
    </source>
</evidence>
<sequence>MAVSLPYFTGLFLAIVKYLPKQQQSRLDAILAKYGTDTRLVVKAAWVLFAFGIVRSLNQFLNTWAMNHWRLSAHKGWDWSEEVAVVTGGASGIGEKTVLGLVRKGVKVAILDVQPPLHDLNVEGLRYYDCDITSPESVHRAASALRSDLGHPSILINNAGIQISKPILSTDIDSVRKVFEVNTISHWITVNEFIPHMIKLNKGHIVTIASLASFVALPSGADYSASKASALAFHESLSTELKNIHKTPGVITSVVHPSFVQTPLIENLSGQLKAAGVVLLSSELVAYKILDQIFKRKGGQIIIPERVSIISTLRAWPNWMQELFRDRFGRATSR</sequence>
<keyword evidence="7" id="KW-0443">Lipid metabolism</keyword>
<evidence type="ECO:0000256" key="9">
    <source>
        <dbReference type="ARBA" id="ARBA00059620"/>
    </source>
</evidence>
<keyword evidence="14" id="KW-1185">Reference proteome</keyword>
<evidence type="ECO:0000256" key="3">
    <source>
        <dbReference type="ARBA" id="ARBA00022692"/>
    </source>
</evidence>
<dbReference type="InterPro" id="IPR036291">
    <property type="entry name" value="NAD(P)-bd_dom_sf"/>
</dbReference>
<dbReference type="OrthoDB" id="10253736at2759"/>
<comment type="similarity">
    <text evidence="2 12">Belongs to the short-chain dehydrogenases/reductases (SDR) family.</text>
</comment>
<dbReference type="InterPro" id="IPR020904">
    <property type="entry name" value="Sc_DH/Rdtase_CS"/>
</dbReference>
<dbReference type="Proteomes" id="UP000758603">
    <property type="component" value="Unassembled WGS sequence"/>
</dbReference>
<proteinExistence type="inferred from homology"/>
<gene>
    <name evidence="13" type="ORF">BKA67DRAFT_344180</name>
</gene>
<evidence type="ECO:0000313" key="14">
    <source>
        <dbReference type="Proteomes" id="UP000758603"/>
    </source>
</evidence>
<organism evidence="13 14">
    <name type="scientific">Truncatella angustata</name>
    <dbReference type="NCBI Taxonomy" id="152316"/>
    <lineage>
        <taxon>Eukaryota</taxon>
        <taxon>Fungi</taxon>
        <taxon>Dikarya</taxon>
        <taxon>Ascomycota</taxon>
        <taxon>Pezizomycotina</taxon>
        <taxon>Sordariomycetes</taxon>
        <taxon>Xylariomycetidae</taxon>
        <taxon>Amphisphaeriales</taxon>
        <taxon>Sporocadaceae</taxon>
        <taxon>Truncatella</taxon>
    </lineage>
</organism>
<dbReference type="EMBL" id="JAGPXC010000006">
    <property type="protein sequence ID" value="KAH6652003.1"/>
    <property type="molecule type" value="Genomic_DNA"/>
</dbReference>
<evidence type="ECO:0000256" key="10">
    <source>
        <dbReference type="ARBA" id="ARBA00068717"/>
    </source>
</evidence>
<dbReference type="Gene3D" id="3.40.50.720">
    <property type="entry name" value="NAD(P)-binding Rossmann-like Domain"/>
    <property type="match status" value="1"/>
</dbReference>
<protein>
    <recommendedName>
        <fullName evidence="10">Short-chain dehydrogenase/reductase 3</fullName>
    </recommendedName>
    <alternativeName>
        <fullName evidence="11">Retinal short-chain dehydrogenase/reductase 1</fullName>
    </alternativeName>
</protein>
<dbReference type="RefSeq" id="XP_045956281.1">
    <property type="nucleotide sequence ID" value="XM_046096321.1"/>
</dbReference>
<dbReference type="FunFam" id="3.40.50.720:FF:000131">
    <property type="entry name" value="Short-chain dehydrogenase/reductase 3"/>
    <property type="match status" value="1"/>
</dbReference>
<dbReference type="InterPro" id="IPR002347">
    <property type="entry name" value="SDR_fam"/>
</dbReference>
<dbReference type="Pfam" id="PF00106">
    <property type="entry name" value="adh_short"/>
    <property type="match status" value="1"/>
</dbReference>
<evidence type="ECO:0000256" key="8">
    <source>
        <dbReference type="ARBA" id="ARBA00023136"/>
    </source>
</evidence>
<keyword evidence="4" id="KW-0521">NADP</keyword>
<evidence type="ECO:0000256" key="4">
    <source>
        <dbReference type="ARBA" id="ARBA00022857"/>
    </source>
</evidence>
<comment type="function">
    <text evidence="9">Catalyzes the reduction of all-trans-retinal to all-trans-retinol in the presence of NADPH.</text>
</comment>
<evidence type="ECO:0000256" key="5">
    <source>
        <dbReference type="ARBA" id="ARBA00022989"/>
    </source>
</evidence>
<evidence type="ECO:0000256" key="2">
    <source>
        <dbReference type="ARBA" id="ARBA00006484"/>
    </source>
</evidence>
<dbReference type="PANTHER" id="PTHR24322:SF736">
    <property type="entry name" value="RETINOL DEHYDROGENASE 10"/>
    <property type="match status" value="1"/>
</dbReference>
<comment type="caution">
    <text evidence="13">The sequence shown here is derived from an EMBL/GenBank/DDBJ whole genome shotgun (WGS) entry which is preliminary data.</text>
</comment>
<name>A0A9P8UH41_9PEZI</name>
<dbReference type="PROSITE" id="PS00061">
    <property type="entry name" value="ADH_SHORT"/>
    <property type="match status" value="1"/>
</dbReference>
<evidence type="ECO:0000256" key="12">
    <source>
        <dbReference type="RuleBase" id="RU000363"/>
    </source>
</evidence>
<dbReference type="SUPFAM" id="SSF51735">
    <property type="entry name" value="NAD(P)-binding Rossmann-fold domains"/>
    <property type="match status" value="1"/>
</dbReference>
<keyword evidence="5" id="KW-1133">Transmembrane helix</keyword>
<dbReference type="AlphaFoldDB" id="A0A9P8UH41"/>
<dbReference type="PANTHER" id="PTHR24322">
    <property type="entry name" value="PKSB"/>
    <property type="match status" value="1"/>
</dbReference>
<comment type="subcellular location">
    <subcellularLocation>
        <location evidence="1">Membrane</location>
        <topology evidence="1">Multi-pass membrane protein</topology>
    </subcellularLocation>
</comment>
<evidence type="ECO:0000313" key="13">
    <source>
        <dbReference type="EMBL" id="KAH6652003.1"/>
    </source>
</evidence>
<keyword evidence="6" id="KW-0560">Oxidoreductase</keyword>